<dbReference type="EMBL" id="AKRT01000184">
    <property type="protein sequence ID" value="EIR21811.1"/>
    <property type="molecule type" value="Genomic_DNA"/>
</dbReference>
<gene>
    <name evidence="1" type="ORF">YPPY08_1316</name>
</gene>
<accession>A0AB72ZM06</accession>
<sequence>MALNPLPLYGMAL</sequence>
<organism evidence="1 2">
    <name type="scientific">Yersinia pestis PY-08</name>
    <dbReference type="NCBI Taxonomy" id="992134"/>
    <lineage>
        <taxon>Bacteria</taxon>
        <taxon>Pseudomonadati</taxon>
        <taxon>Pseudomonadota</taxon>
        <taxon>Gammaproteobacteria</taxon>
        <taxon>Enterobacterales</taxon>
        <taxon>Yersiniaceae</taxon>
        <taxon>Yersinia</taxon>
    </lineage>
</organism>
<reference evidence="1 2" key="1">
    <citation type="submission" date="2012-05" db="EMBL/GenBank/DDBJ databases">
        <title>Genome sequence of Yersinia Pestis PY-08.</title>
        <authorList>
            <person name="Santana-Cruz I."/>
            <person name="Sengamalay N."/>
            <person name="McCracken C."/>
            <person name="Daugherty S.C."/>
            <person name="Maroo A."/>
            <person name="Vara P.G."/>
            <person name="Tallon L.J."/>
            <person name="Sadzewicz L."/>
            <person name="Vinetz J.M."/>
            <person name="Cespedes Zambrano M.J."/>
            <person name="Fraser-Liggett C.M."/>
            <person name="Tettelin H."/>
        </authorList>
    </citation>
    <scope>NUCLEOTIDE SEQUENCE [LARGE SCALE GENOMIC DNA]</scope>
    <source>
        <strain evidence="1 2">PY-08</strain>
    </source>
</reference>
<evidence type="ECO:0000313" key="1">
    <source>
        <dbReference type="EMBL" id="EIR21811.1"/>
    </source>
</evidence>
<name>A0AB72ZM06_YERPE</name>
<dbReference type="Proteomes" id="UP000003231">
    <property type="component" value="Unassembled WGS sequence"/>
</dbReference>
<evidence type="ECO:0000313" key="2">
    <source>
        <dbReference type="Proteomes" id="UP000003231"/>
    </source>
</evidence>
<feature type="non-terminal residue" evidence="1">
    <location>
        <position position="13"/>
    </location>
</feature>
<comment type="caution">
    <text evidence="1">The sequence shown here is derived from an EMBL/GenBank/DDBJ whole genome shotgun (WGS) entry which is preliminary data.</text>
</comment>
<protein>
    <submittedName>
        <fullName evidence="1">Uncharacterized protein</fullName>
    </submittedName>
</protein>
<proteinExistence type="predicted"/>